<dbReference type="PANTHER" id="PTHR34737">
    <property type="entry name" value="EF-HAND DOMAIN-CONTAINING PROTEIN"/>
    <property type="match status" value="1"/>
</dbReference>
<gene>
    <name evidence="4" type="ORF">Bpfe_018011</name>
</gene>
<dbReference type="EMBL" id="JASAOG010000093">
    <property type="protein sequence ID" value="KAK0052652.1"/>
    <property type="molecule type" value="Genomic_DNA"/>
</dbReference>
<evidence type="ECO:0000256" key="1">
    <source>
        <dbReference type="SAM" id="MobiDB-lite"/>
    </source>
</evidence>
<organism evidence="4 5">
    <name type="scientific">Biomphalaria pfeifferi</name>
    <name type="common">Bloodfluke planorb</name>
    <name type="synonym">Freshwater snail</name>
    <dbReference type="NCBI Taxonomy" id="112525"/>
    <lineage>
        <taxon>Eukaryota</taxon>
        <taxon>Metazoa</taxon>
        <taxon>Spiralia</taxon>
        <taxon>Lophotrochozoa</taxon>
        <taxon>Mollusca</taxon>
        <taxon>Gastropoda</taxon>
        <taxon>Heterobranchia</taxon>
        <taxon>Euthyneura</taxon>
        <taxon>Panpulmonata</taxon>
        <taxon>Hygrophila</taxon>
        <taxon>Lymnaeoidea</taxon>
        <taxon>Planorbidae</taxon>
        <taxon>Biomphalaria</taxon>
    </lineage>
</organism>
<evidence type="ECO:0000256" key="2">
    <source>
        <dbReference type="SAM" id="SignalP"/>
    </source>
</evidence>
<keyword evidence="5" id="KW-1185">Reference proteome</keyword>
<sequence>MGALKLTLLSLMLMTVVSGHPRFRNLIPNGDQVIYLNRPWPGVGHTNRGGGGELNLFGVDFRNNNFQWTRELCLRDSDGDGRSNGRELGDPNCVWRVGQPNPPGPVTHPGFRD</sequence>
<feature type="chain" id="PRO_5041966101" evidence="2">
    <location>
        <begin position="20"/>
        <end position="113"/>
    </location>
</feature>
<feature type="domain" description="Temptin Cys/Cys disulfide" evidence="3">
    <location>
        <begin position="18"/>
        <end position="110"/>
    </location>
</feature>
<evidence type="ECO:0000313" key="5">
    <source>
        <dbReference type="Proteomes" id="UP001233172"/>
    </source>
</evidence>
<dbReference type="InterPro" id="IPR055313">
    <property type="entry name" value="Temptin-like"/>
</dbReference>
<dbReference type="Pfam" id="PF24784">
    <property type="entry name" value="Temptin_C"/>
    <property type="match status" value="1"/>
</dbReference>
<protein>
    <submittedName>
        <fullName evidence="4">Temptin-like isoform X1</fullName>
    </submittedName>
</protein>
<accession>A0AAD8F5M6</accession>
<evidence type="ECO:0000259" key="3">
    <source>
        <dbReference type="Pfam" id="PF24784"/>
    </source>
</evidence>
<dbReference type="PANTHER" id="PTHR34737:SF2">
    <property type="entry name" value="EF-HAND DOMAIN-CONTAINING PROTEIN"/>
    <property type="match status" value="1"/>
</dbReference>
<name>A0AAD8F5M6_BIOPF</name>
<comment type="caution">
    <text evidence="4">The sequence shown here is derived from an EMBL/GenBank/DDBJ whole genome shotgun (WGS) entry which is preliminary data.</text>
</comment>
<feature type="compositionally biased region" description="Basic and acidic residues" evidence="1">
    <location>
        <begin position="77"/>
        <end position="89"/>
    </location>
</feature>
<feature type="signal peptide" evidence="2">
    <location>
        <begin position="1"/>
        <end position="19"/>
    </location>
</feature>
<dbReference type="AlphaFoldDB" id="A0AAD8F5M6"/>
<feature type="region of interest" description="Disordered" evidence="1">
    <location>
        <begin position="77"/>
        <end position="113"/>
    </location>
</feature>
<reference evidence="4" key="2">
    <citation type="submission" date="2023-04" db="EMBL/GenBank/DDBJ databases">
        <authorList>
            <person name="Bu L."/>
            <person name="Lu L."/>
            <person name="Laidemitt M.R."/>
            <person name="Zhang S.M."/>
            <person name="Mutuku M."/>
            <person name="Mkoji G."/>
            <person name="Steinauer M."/>
            <person name="Loker E.S."/>
        </authorList>
    </citation>
    <scope>NUCLEOTIDE SEQUENCE</scope>
    <source>
        <strain evidence="4">KasaAsao</strain>
        <tissue evidence="4">Whole Snail</tissue>
    </source>
</reference>
<reference evidence="4" key="1">
    <citation type="journal article" date="2023" name="PLoS Negl. Trop. Dis.">
        <title>A genome sequence for Biomphalaria pfeifferi, the major vector snail for the human-infecting parasite Schistosoma mansoni.</title>
        <authorList>
            <person name="Bu L."/>
            <person name="Lu L."/>
            <person name="Laidemitt M.R."/>
            <person name="Zhang S.M."/>
            <person name="Mutuku M."/>
            <person name="Mkoji G."/>
            <person name="Steinauer M."/>
            <person name="Loker E.S."/>
        </authorList>
    </citation>
    <scope>NUCLEOTIDE SEQUENCE</scope>
    <source>
        <strain evidence="4">KasaAsao</strain>
    </source>
</reference>
<evidence type="ECO:0000313" key="4">
    <source>
        <dbReference type="EMBL" id="KAK0052652.1"/>
    </source>
</evidence>
<dbReference type="Proteomes" id="UP001233172">
    <property type="component" value="Unassembled WGS sequence"/>
</dbReference>
<keyword evidence="2" id="KW-0732">Signal</keyword>
<dbReference type="InterPro" id="IPR057626">
    <property type="entry name" value="S-S_Temptin"/>
</dbReference>
<proteinExistence type="predicted"/>